<dbReference type="RefSeq" id="WP_152158557.1">
    <property type="nucleotide sequence ID" value="NZ_WEHX01000049.1"/>
</dbReference>
<feature type="transmembrane region" description="Helical" evidence="6">
    <location>
        <begin position="75"/>
        <end position="94"/>
    </location>
</feature>
<proteinExistence type="predicted"/>
<evidence type="ECO:0000313" key="9">
    <source>
        <dbReference type="Proteomes" id="UP000430564"/>
    </source>
</evidence>
<reference evidence="8 9" key="1">
    <citation type="submission" date="2019-10" db="EMBL/GenBank/DDBJ databases">
        <title>Genome diversity of Sutterella seckii.</title>
        <authorList>
            <person name="Chaplin A.V."/>
            <person name="Sokolova S.R."/>
            <person name="Mosin K.A."/>
            <person name="Ivanova E.L."/>
            <person name="Kochetkova T.O."/>
            <person name="Goltsov A.Y."/>
            <person name="Trofimov D.Y."/>
            <person name="Efimov B.A."/>
        </authorList>
    </citation>
    <scope>NUCLEOTIDE SEQUENCE [LARGE SCALE GENOMIC DNA]</scope>
    <source>
        <strain evidence="8 9">ASD393</strain>
    </source>
</reference>
<dbReference type="InterPro" id="IPR007430">
    <property type="entry name" value="VirB8"/>
</dbReference>
<keyword evidence="2 6" id="KW-0812">Transmembrane</keyword>
<feature type="compositionally biased region" description="Basic and acidic residues" evidence="5">
    <location>
        <begin position="275"/>
        <end position="287"/>
    </location>
</feature>
<gene>
    <name evidence="8" type="ORF">GBM95_07635</name>
</gene>
<dbReference type="Proteomes" id="UP000430564">
    <property type="component" value="Unassembled WGS sequence"/>
</dbReference>
<dbReference type="OrthoDB" id="9816242at2"/>
<dbReference type="InterPro" id="IPR032710">
    <property type="entry name" value="NTF2-like_dom_sf"/>
</dbReference>
<feature type="region of interest" description="Disordered" evidence="5">
    <location>
        <begin position="1"/>
        <end position="48"/>
    </location>
</feature>
<evidence type="ECO:0000256" key="1">
    <source>
        <dbReference type="ARBA" id="ARBA00004167"/>
    </source>
</evidence>
<accession>A0A6I1EMX2</accession>
<keyword evidence="3 6" id="KW-1133">Transmembrane helix</keyword>
<dbReference type="CDD" id="cd16424">
    <property type="entry name" value="VirB8"/>
    <property type="match status" value="1"/>
</dbReference>
<evidence type="ECO:0000256" key="3">
    <source>
        <dbReference type="ARBA" id="ARBA00022989"/>
    </source>
</evidence>
<protein>
    <submittedName>
        <fullName evidence="8">Type IV secretion system protein</fullName>
    </submittedName>
</protein>
<keyword evidence="4 6" id="KW-0472">Membrane</keyword>
<dbReference type="EMBL" id="WEHX01000049">
    <property type="protein sequence ID" value="KAB7658063.1"/>
    <property type="molecule type" value="Genomic_DNA"/>
</dbReference>
<dbReference type="SUPFAM" id="SSF54427">
    <property type="entry name" value="NTF2-like"/>
    <property type="match status" value="1"/>
</dbReference>
<evidence type="ECO:0000256" key="4">
    <source>
        <dbReference type="ARBA" id="ARBA00023136"/>
    </source>
</evidence>
<dbReference type="GO" id="GO:0016020">
    <property type="term" value="C:membrane"/>
    <property type="evidence" value="ECO:0007669"/>
    <property type="project" value="UniProtKB-SubCell"/>
</dbReference>
<feature type="domain" description="Bacterial virulence protein VirB8" evidence="7">
    <location>
        <begin position="57"/>
        <end position="263"/>
    </location>
</feature>
<feature type="region of interest" description="Disordered" evidence="5">
    <location>
        <begin position="275"/>
        <end position="368"/>
    </location>
</feature>
<comment type="subcellular location">
    <subcellularLocation>
        <location evidence="1">Membrane</location>
        <topology evidence="1">Single-pass membrane protein</topology>
    </subcellularLocation>
</comment>
<feature type="compositionally biased region" description="Low complexity" evidence="5">
    <location>
        <begin position="316"/>
        <end position="332"/>
    </location>
</feature>
<organism evidence="8 9">
    <name type="scientific">Sutterella seckii</name>
    <dbReference type="NCBI Taxonomy" id="1944635"/>
    <lineage>
        <taxon>Bacteria</taxon>
        <taxon>Pseudomonadati</taxon>
        <taxon>Pseudomonadota</taxon>
        <taxon>Betaproteobacteria</taxon>
        <taxon>Burkholderiales</taxon>
        <taxon>Sutterellaceae</taxon>
        <taxon>Sutterella</taxon>
    </lineage>
</organism>
<evidence type="ECO:0000256" key="6">
    <source>
        <dbReference type="SAM" id="Phobius"/>
    </source>
</evidence>
<dbReference type="Pfam" id="PF04335">
    <property type="entry name" value="VirB8"/>
    <property type="match status" value="1"/>
</dbReference>
<evidence type="ECO:0000256" key="5">
    <source>
        <dbReference type="SAM" id="MobiDB-lite"/>
    </source>
</evidence>
<feature type="compositionally biased region" description="Basic residues" evidence="5">
    <location>
        <begin position="1"/>
        <end position="10"/>
    </location>
</feature>
<evidence type="ECO:0000259" key="7">
    <source>
        <dbReference type="Pfam" id="PF04335"/>
    </source>
</evidence>
<dbReference type="Gene3D" id="3.10.450.230">
    <property type="entry name" value="VirB8 protein"/>
    <property type="match status" value="1"/>
</dbReference>
<sequence length="368" mass="40333">MLFGKKKKLKHAPDAGSVPDAKERSAEGAPQASVREQESSAKKNAEKSARVREPAFSFEASRIDMIEKSERRAWACAKGLGLVSICLAGSIWVMSPLKQGIPYVFQVDKYTGQSTLLRVANPESIPRTELMDKYWVTEYVRSRETYDYNTVDAEFRRVREMTMADQFGPYMKQFQGEQSLDRVLGPAKMIRIEILSVGIEGDGIARVRFIRRRINTSNMAPESESYWTATIGFQYLPNYTTAGDRLLVNPFGFKVTSYRLDQEFTRGGLRIEPARPVERALTPKEQYDLPPISKSADNGNEAIEGAATVPAGVQESAPATSADGAGSDGATAKVPDVGAMPRSTEPSATGDSPTAAESRAAQPPVSAY</sequence>
<name>A0A6I1EMX2_9BURK</name>
<feature type="compositionally biased region" description="Basic and acidic residues" evidence="5">
    <location>
        <begin position="35"/>
        <end position="48"/>
    </location>
</feature>
<evidence type="ECO:0000256" key="2">
    <source>
        <dbReference type="ARBA" id="ARBA00022692"/>
    </source>
</evidence>
<comment type="caution">
    <text evidence="8">The sequence shown here is derived from an EMBL/GenBank/DDBJ whole genome shotgun (WGS) entry which is preliminary data.</text>
</comment>
<evidence type="ECO:0000313" key="8">
    <source>
        <dbReference type="EMBL" id="KAB7658063.1"/>
    </source>
</evidence>
<dbReference type="AlphaFoldDB" id="A0A6I1EMX2"/>